<accession>A0ABV2IIG6</accession>
<evidence type="ECO:0000313" key="8">
    <source>
        <dbReference type="Proteomes" id="UP001549164"/>
    </source>
</evidence>
<dbReference type="PANTHER" id="PTHR33931">
    <property type="entry name" value="HOLIN-LIKE PROTEIN CIDA-RELATED"/>
    <property type="match status" value="1"/>
</dbReference>
<dbReference type="EMBL" id="JBEPLY010000019">
    <property type="protein sequence ID" value="MET3602012.1"/>
    <property type="molecule type" value="Genomic_DNA"/>
</dbReference>
<comment type="caution">
    <text evidence="7">The sequence shown here is derived from an EMBL/GenBank/DDBJ whole genome shotgun (WGS) entry which is preliminary data.</text>
</comment>
<dbReference type="Proteomes" id="UP001549164">
    <property type="component" value="Unassembled WGS sequence"/>
</dbReference>
<organism evidence="7 8">
    <name type="scientific">Martelella mangrovi</name>
    <dbReference type="NCBI Taxonomy" id="1397477"/>
    <lineage>
        <taxon>Bacteria</taxon>
        <taxon>Pseudomonadati</taxon>
        <taxon>Pseudomonadota</taxon>
        <taxon>Alphaproteobacteria</taxon>
        <taxon>Hyphomicrobiales</taxon>
        <taxon>Aurantimonadaceae</taxon>
        <taxon>Martelella</taxon>
    </lineage>
</organism>
<evidence type="ECO:0000256" key="5">
    <source>
        <dbReference type="ARBA" id="ARBA00023136"/>
    </source>
</evidence>
<dbReference type="RefSeq" id="WP_354435778.1">
    <property type="nucleotide sequence ID" value="NZ_JBEPLY010000019.1"/>
</dbReference>
<evidence type="ECO:0000256" key="6">
    <source>
        <dbReference type="SAM" id="Phobius"/>
    </source>
</evidence>
<keyword evidence="2" id="KW-1003">Cell membrane</keyword>
<keyword evidence="8" id="KW-1185">Reference proteome</keyword>
<feature type="transmembrane region" description="Helical" evidence="6">
    <location>
        <begin position="82"/>
        <end position="105"/>
    </location>
</feature>
<evidence type="ECO:0000256" key="1">
    <source>
        <dbReference type="ARBA" id="ARBA00004651"/>
    </source>
</evidence>
<keyword evidence="3 6" id="KW-0812">Transmembrane</keyword>
<feature type="transmembrane region" description="Helical" evidence="6">
    <location>
        <begin position="25"/>
        <end position="41"/>
    </location>
</feature>
<sequence>MAALFCIWIAGEVISRGLGLPIPGSVVGMMFLLMALISGAVQPASIRRGARWFIAELLLFFVPAVLAVLDHPEFLGIDGLKIMAVILCGVVCVMVTTALSVDLGFRLMARLNSDNT</sequence>
<dbReference type="PANTHER" id="PTHR33931:SF2">
    <property type="entry name" value="HOLIN-LIKE PROTEIN CIDA"/>
    <property type="match status" value="1"/>
</dbReference>
<reference evidence="7 8" key="1">
    <citation type="submission" date="2024-06" db="EMBL/GenBank/DDBJ databases">
        <title>Genomic Encyclopedia of Type Strains, Phase IV (KMG-IV): sequencing the most valuable type-strain genomes for metagenomic binning, comparative biology and taxonomic classification.</title>
        <authorList>
            <person name="Goeker M."/>
        </authorList>
    </citation>
    <scope>NUCLEOTIDE SEQUENCE [LARGE SCALE GENOMIC DNA]</scope>
    <source>
        <strain evidence="7 8">DSM 28102</strain>
    </source>
</reference>
<evidence type="ECO:0000313" key="7">
    <source>
        <dbReference type="EMBL" id="MET3602012.1"/>
    </source>
</evidence>
<dbReference type="Pfam" id="PF03788">
    <property type="entry name" value="LrgA"/>
    <property type="match status" value="1"/>
</dbReference>
<evidence type="ECO:0000256" key="3">
    <source>
        <dbReference type="ARBA" id="ARBA00022692"/>
    </source>
</evidence>
<protein>
    <submittedName>
        <fullName evidence="7">Holin-like protein</fullName>
    </submittedName>
</protein>
<keyword evidence="5 6" id="KW-0472">Membrane</keyword>
<evidence type="ECO:0000256" key="4">
    <source>
        <dbReference type="ARBA" id="ARBA00022989"/>
    </source>
</evidence>
<feature type="transmembrane region" description="Helical" evidence="6">
    <location>
        <begin position="53"/>
        <end position="70"/>
    </location>
</feature>
<comment type="subcellular location">
    <subcellularLocation>
        <location evidence="1">Cell membrane</location>
        <topology evidence="1">Multi-pass membrane protein</topology>
    </subcellularLocation>
</comment>
<proteinExistence type="predicted"/>
<evidence type="ECO:0000256" key="2">
    <source>
        <dbReference type="ARBA" id="ARBA00022475"/>
    </source>
</evidence>
<name>A0ABV2IIG6_9HYPH</name>
<keyword evidence="4 6" id="KW-1133">Transmembrane helix</keyword>
<gene>
    <name evidence="7" type="ORF">ABID12_003978</name>
</gene>
<dbReference type="InterPro" id="IPR005538">
    <property type="entry name" value="LrgA/CidA"/>
</dbReference>